<dbReference type="SUPFAM" id="SSF54001">
    <property type="entry name" value="Cysteine proteinases"/>
    <property type="match status" value="1"/>
</dbReference>
<keyword evidence="3" id="KW-0813">Transport</keyword>
<evidence type="ECO:0000256" key="13">
    <source>
        <dbReference type="SAM" id="MobiDB-lite"/>
    </source>
</evidence>
<dbReference type="SMART" id="SM00645">
    <property type="entry name" value="Pept_C1"/>
    <property type="match status" value="1"/>
</dbReference>
<dbReference type="EMBL" id="JAKROA010000001">
    <property type="protein sequence ID" value="KAL5111251.1"/>
    <property type="molecule type" value="Genomic_DNA"/>
</dbReference>
<dbReference type="Gene3D" id="3.90.70.10">
    <property type="entry name" value="Cysteine proteinases"/>
    <property type="match status" value="1"/>
</dbReference>
<dbReference type="InterPro" id="IPR001478">
    <property type="entry name" value="PDZ"/>
</dbReference>
<feature type="region of interest" description="Disordered" evidence="13">
    <location>
        <begin position="823"/>
        <end position="850"/>
    </location>
</feature>
<dbReference type="InterPro" id="IPR025660">
    <property type="entry name" value="Pept_his_AS"/>
</dbReference>
<protein>
    <submittedName>
        <fullName evidence="16">Protein lin-10</fullName>
    </submittedName>
</protein>
<feature type="compositionally biased region" description="Low complexity" evidence="13">
    <location>
        <begin position="655"/>
        <end position="683"/>
    </location>
</feature>
<dbReference type="InterPro" id="IPR036034">
    <property type="entry name" value="PDZ_sf"/>
</dbReference>
<dbReference type="Gene3D" id="2.30.42.10">
    <property type="match status" value="2"/>
</dbReference>
<name>A0ABR4QNU2_9CEST</name>
<keyword evidence="12" id="KW-0539">Nucleus</keyword>
<evidence type="ECO:0000313" key="17">
    <source>
        <dbReference type="Proteomes" id="UP001651158"/>
    </source>
</evidence>
<keyword evidence="4" id="KW-0597">Phosphoprotein</keyword>
<evidence type="ECO:0000256" key="11">
    <source>
        <dbReference type="ARBA" id="ARBA00023163"/>
    </source>
</evidence>
<evidence type="ECO:0000256" key="12">
    <source>
        <dbReference type="ARBA" id="ARBA00023242"/>
    </source>
</evidence>
<evidence type="ECO:0000256" key="10">
    <source>
        <dbReference type="ARBA" id="ARBA00023054"/>
    </source>
</evidence>
<dbReference type="InterPro" id="IPR000668">
    <property type="entry name" value="Peptidase_C1A_C"/>
</dbReference>
<keyword evidence="10" id="KW-0175">Coiled coil</keyword>
<dbReference type="InterPro" id="IPR021640">
    <property type="entry name" value="Mediator_Med28"/>
</dbReference>
<dbReference type="SUPFAM" id="SSF50156">
    <property type="entry name" value="PDZ domain-like"/>
    <property type="match status" value="2"/>
</dbReference>
<dbReference type="Pfam" id="PF00640">
    <property type="entry name" value="PID"/>
    <property type="match status" value="1"/>
</dbReference>
<evidence type="ECO:0000313" key="16">
    <source>
        <dbReference type="EMBL" id="KAL5111251.1"/>
    </source>
</evidence>
<dbReference type="PROSITE" id="PS00139">
    <property type="entry name" value="THIOL_PROTEASE_CYS"/>
    <property type="match status" value="1"/>
</dbReference>
<dbReference type="PROSITE" id="PS01179">
    <property type="entry name" value="PID"/>
    <property type="match status" value="1"/>
</dbReference>
<keyword evidence="9" id="KW-0805">Transcription regulation</keyword>
<dbReference type="Proteomes" id="UP001651158">
    <property type="component" value="Unassembled WGS sequence"/>
</dbReference>
<feature type="compositionally biased region" description="Polar residues" evidence="13">
    <location>
        <begin position="728"/>
        <end position="737"/>
    </location>
</feature>
<comment type="subcellular location">
    <subcellularLocation>
        <location evidence="1">Nucleus</location>
    </subcellularLocation>
</comment>
<dbReference type="PANTHER" id="PTHR12345:SF16">
    <property type="entry name" value="X11L, ISOFORM F-RELATED"/>
    <property type="match status" value="1"/>
</dbReference>
<comment type="similarity">
    <text evidence="2">Belongs to the Mediator complex subunit 28 family.</text>
</comment>
<dbReference type="CDD" id="cd02620">
    <property type="entry name" value="Peptidase_C1A_CathepsinB"/>
    <property type="match status" value="1"/>
</dbReference>
<evidence type="ECO:0000256" key="7">
    <source>
        <dbReference type="ARBA" id="ARBA00022801"/>
    </source>
</evidence>
<keyword evidence="5" id="KW-0645">Protease</keyword>
<feature type="domain" description="PID" evidence="14">
    <location>
        <begin position="806"/>
        <end position="1002"/>
    </location>
</feature>
<feature type="region of interest" description="Disordered" evidence="13">
    <location>
        <begin position="655"/>
        <end position="770"/>
    </location>
</feature>
<evidence type="ECO:0000256" key="6">
    <source>
        <dbReference type="ARBA" id="ARBA00022737"/>
    </source>
</evidence>
<dbReference type="Gene3D" id="2.30.29.30">
    <property type="entry name" value="Pleckstrin-homology domain (PH domain)/Phosphotyrosine-binding domain (PTB)"/>
    <property type="match status" value="1"/>
</dbReference>
<comment type="caution">
    <text evidence="16">The sequence shown here is derived from an EMBL/GenBank/DDBJ whole genome shotgun (WGS) entry which is preliminary data.</text>
</comment>
<evidence type="ECO:0000259" key="15">
    <source>
        <dbReference type="PROSITE" id="PS50106"/>
    </source>
</evidence>
<keyword evidence="17" id="KW-1185">Reference proteome</keyword>
<dbReference type="InterPro" id="IPR011993">
    <property type="entry name" value="PH-like_dom_sf"/>
</dbReference>
<keyword evidence="8" id="KW-0788">Thiol protease</keyword>
<keyword evidence="7" id="KW-0378">Hydrolase</keyword>
<feature type="domain" description="PDZ" evidence="15">
    <location>
        <begin position="1124"/>
        <end position="1200"/>
    </location>
</feature>
<dbReference type="PANTHER" id="PTHR12345">
    <property type="entry name" value="SYNTENIN RELATED"/>
    <property type="match status" value="1"/>
</dbReference>
<dbReference type="SUPFAM" id="SSF50729">
    <property type="entry name" value="PH domain-like"/>
    <property type="match status" value="1"/>
</dbReference>
<dbReference type="PROSITE" id="PS00639">
    <property type="entry name" value="THIOL_PROTEASE_HIS"/>
    <property type="match status" value="1"/>
</dbReference>
<evidence type="ECO:0000256" key="2">
    <source>
        <dbReference type="ARBA" id="ARBA00005571"/>
    </source>
</evidence>
<evidence type="ECO:0000256" key="5">
    <source>
        <dbReference type="ARBA" id="ARBA00022670"/>
    </source>
</evidence>
<evidence type="ECO:0000256" key="8">
    <source>
        <dbReference type="ARBA" id="ARBA00022807"/>
    </source>
</evidence>
<gene>
    <name evidence="16" type="ORF">TcWFU_000815</name>
</gene>
<dbReference type="InterPro" id="IPR038765">
    <property type="entry name" value="Papain-like_cys_pep_sf"/>
</dbReference>
<evidence type="ECO:0000256" key="4">
    <source>
        <dbReference type="ARBA" id="ARBA00022553"/>
    </source>
</evidence>
<dbReference type="CDD" id="cd06720">
    <property type="entry name" value="PDZ1_APBA1_3-like"/>
    <property type="match status" value="1"/>
</dbReference>
<dbReference type="InterPro" id="IPR051230">
    <property type="entry name" value="APP-Binding"/>
</dbReference>
<dbReference type="Pfam" id="PF00112">
    <property type="entry name" value="Peptidase_C1"/>
    <property type="match status" value="1"/>
</dbReference>
<reference evidence="16 17" key="1">
    <citation type="journal article" date="2022" name="Front. Cell. Infect. Microbiol.">
        <title>The Genomes of Two Strains of Taenia crassiceps the Animal Model for the Study of Human Cysticercosis.</title>
        <authorList>
            <person name="Bobes R.J."/>
            <person name="Estrada K."/>
            <person name="Rios-Valencia D.G."/>
            <person name="Calderon-Gallegos A."/>
            <person name="de la Torre P."/>
            <person name="Carrero J.C."/>
            <person name="Sanchez-Flores A."/>
            <person name="Laclette J.P."/>
        </authorList>
    </citation>
    <scope>NUCLEOTIDE SEQUENCE [LARGE SCALE GENOMIC DNA]</scope>
    <source>
        <strain evidence="16">WFUcys</strain>
    </source>
</reference>
<organism evidence="16 17">
    <name type="scientific">Taenia crassiceps</name>
    <dbReference type="NCBI Taxonomy" id="6207"/>
    <lineage>
        <taxon>Eukaryota</taxon>
        <taxon>Metazoa</taxon>
        <taxon>Spiralia</taxon>
        <taxon>Lophotrochozoa</taxon>
        <taxon>Platyhelminthes</taxon>
        <taxon>Cestoda</taxon>
        <taxon>Eucestoda</taxon>
        <taxon>Cyclophyllidea</taxon>
        <taxon>Taeniidae</taxon>
        <taxon>Taenia</taxon>
    </lineage>
</organism>
<evidence type="ECO:0000256" key="3">
    <source>
        <dbReference type="ARBA" id="ARBA00022448"/>
    </source>
</evidence>
<dbReference type="InterPro" id="IPR000169">
    <property type="entry name" value="Pept_cys_AS"/>
</dbReference>
<feature type="region of interest" description="Disordered" evidence="13">
    <location>
        <begin position="904"/>
        <end position="955"/>
    </location>
</feature>
<feature type="domain" description="PDZ" evidence="15">
    <location>
        <begin position="1033"/>
        <end position="1118"/>
    </location>
</feature>
<dbReference type="InterPro" id="IPR006020">
    <property type="entry name" value="PTB/PI_dom"/>
</dbReference>
<evidence type="ECO:0000256" key="1">
    <source>
        <dbReference type="ARBA" id="ARBA00004123"/>
    </source>
</evidence>
<dbReference type="Pfam" id="PF00595">
    <property type="entry name" value="PDZ"/>
    <property type="match status" value="2"/>
</dbReference>
<dbReference type="SMART" id="SM00462">
    <property type="entry name" value="PTB"/>
    <property type="match status" value="1"/>
</dbReference>
<dbReference type="Pfam" id="PF11594">
    <property type="entry name" value="Med28"/>
    <property type="match status" value="1"/>
</dbReference>
<dbReference type="SMART" id="SM00228">
    <property type="entry name" value="PDZ"/>
    <property type="match status" value="2"/>
</dbReference>
<evidence type="ECO:0000256" key="9">
    <source>
        <dbReference type="ARBA" id="ARBA00023015"/>
    </source>
</evidence>
<dbReference type="CDD" id="cd06793">
    <property type="entry name" value="PDZ2_APBA1_3-like"/>
    <property type="match status" value="1"/>
</dbReference>
<evidence type="ECO:0000259" key="14">
    <source>
        <dbReference type="PROSITE" id="PS01179"/>
    </source>
</evidence>
<keyword evidence="6" id="KW-0677">Repeat</keyword>
<feature type="compositionally biased region" description="Low complexity" evidence="13">
    <location>
        <begin position="907"/>
        <end position="924"/>
    </location>
</feature>
<sequence>MLLVSHWSSRTPCHGESFVDIIDYINNKANTTWRAGKNERFADALSAKSQMGSLFNPIGSTLPIKSFHLTSMQKAALPLEFDARIAWPDCPTIGEIRDQGACGSCWVFGATEAMSDRICIHSGGKEVVRVSADDILSCCGIFCGFGCNGGLPENAWKYWAKEGIVSGGPYGSHVGCRPYEIPPCEHHTNGDWPDCKGNSKTPKCQRRCVQSFDAEYQADKHFASNAYSVRASEEDIMKEIMVYGPVEADFIVYADFLTYKSGVYQHVKGGFLGGHAVKILGWGEENGSVRACGFEALRAEIMPSPRDVQVWEEFESQCDNLLLALSSADFSSESNLPECRFGDVTDQFIDACRALDSWFIQKRLIITMERPEYQLADIGIYIDMGDTDLALNSNGNQFSKFVNEIPLDDFVEIPLVSDGENDTSEHCSNAISQDEKRSLIELEPVFPPQSGSHSAIQTFFEPTYTPSPKRCASNLRSPVDGTSCQDLEDDVEDDFKFNEDLANAMRYQCSLFSPSLVRAINSDIKEIKRSLITSVVPEDDKSSFSQKQDSFSCSKPFQMKEAQNSRRIKNDEGIFEHDLTFKFHRHSKHSGGRRWHDQSRSFFVKRRLHPTKAKMIKSTGQPDGGKKDALTVRQWNFAAPANAIYSTSESSSTATISDAEDSAASNLSQPPSSPSSKVVSGPNDTDATIGMQDGEWSLKRCPPCPRASHPPAGGTINSQDSKAFGSVLGSSSIAQRSQRMRKSQFSEPDYGSDEDTDQLLGKQYRSDKPVEIPELKEEAEYLSVKKRRGREVAVHHPDFPHRPIEGCLYRSRYLGSTQLPCEDHPSKSNRLHQAQEAVQRVKAPDGETQPSVPVELFVSTERILILNKDLDEIVMDHDLRLISYIADVGSILVLMVRRPYPTARRYSSSTANSPSTPTTSATASAPPPPSEDLPDLPLAEGSANGCSDVMNADAGRDRNPPKIICHLFESDETQIIAQAIGKAFHEAYFEFLRQSGVEDPEAFQERNYQKILHQQEIFRNELAFFADKEQEKEVIVPKQKGEALGVVIVESGWGSVLPTAVLANMHPSGPAARCGQLNIGNRIISINGQSLVGLPLATCQSLFKATKNQTAVKLVIVNCSPVVEVLIRRPDQKFQLGFSVQDGVICSLLRGGIAERGGIRVDHRIIEINGESVVAVPHEYIVNLLATSVGEIYIRTMPTSIFRLLTGQDTPHYI</sequence>
<dbReference type="PROSITE" id="PS50106">
    <property type="entry name" value="PDZ"/>
    <property type="match status" value="2"/>
</dbReference>
<dbReference type="CDD" id="cd01208">
    <property type="entry name" value="PTB_X11"/>
    <property type="match status" value="1"/>
</dbReference>
<accession>A0ABR4QNU2</accession>
<keyword evidence="11" id="KW-0804">Transcription</keyword>
<proteinExistence type="inferred from homology"/>